<keyword evidence="2" id="KW-1185">Reference proteome</keyword>
<comment type="caution">
    <text evidence="1">The sequence shown here is derived from an EMBL/GenBank/DDBJ whole genome shotgun (WGS) entry which is preliminary data.</text>
</comment>
<dbReference type="EMBL" id="JASJOT010000008">
    <property type="protein sequence ID" value="MDJ1494159.1"/>
    <property type="molecule type" value="Genomic_DNA"/>
</dbReference>
<evidence type="ECO:0000313" key="1">
    <source>
        <dbReference type="EMBL" id="MDJ1494159.1"/>
    </source>
</evidence>
<organism evidence="1 2">
    <name type="scientific">Xanthocytophaga flava</name>
    <dbReference type="NCBI Taxonomy" id="3048013"/>
    <lineage>
        <taxon>Bacteria</taxon>
        <taxon>Pseudomonadati</taxon>
        <taxon>Bacteroidota</taxon>
        <taxon>Cytophagia</taxon>
        <taxon>Cytophagales</taxon>
        <taxon>Rhodocytophagaceae</taxon>
        <taxon>Xanthocytophaga</taxon>
    </lineage>
</organism>
<sequence length="183" mass="20456">MKELFLAISTKLMAAGLGIKWMDVYNRQFENLELDRNNDSTIVPLPAVLVEMSVDKWDGQSKGIQIGECIVTLHIGQDLYEDTYDGSPDQIKALSNIFDLPEAIYLQLQGFKGATFSGLERTKHIPDTSFTNLNVQQVIFKTTLSDPSKARADEAKLKKLTPDLKLSKNVIPDSIYPQQPVTP</sequence>
<gene>
    <name evidence="1" type="ORF">QNI19_14540</name>
</gene>
<accession>A0ABT7CK98</accession>
<name>A0ABT7CK98_9BACT</name>
<dbReference type="RefSeq" id="WP_313997076.1">
    <property type="nucleotide sequence ID" value="NZ_JASJOT010000008.1"/>
</dbReference>
<proteinExistence type="predicted"/>
<reference evidence="1 2" key="1">
    <citation type="submission" date="2023-05" db="EMBL/GenBank/DDBJ databases">
        <authorList>
            <person name="Zhang X."/>
        </authorList>
    </citation>
    <scope>NUCLEOTIDE SEQUENCE [LARGE SCALE GENOMIC DNA]</scope>
    <source>
        <strain evidence="1 2">DM2B3-1</strain>
    </source>
</reference>
<dbReference type="Proteomes" id="UP001228581">
    <property type="component" value="Unassembled WGS sequence"/>
</dbReference>
<evidence type="ECO:0000313" key="2">
    <source>
        <dbReference type="Proteomes" id="UP001228581"/>
    </source>
</evidence>
<protein>
    <submittedName>
        <fullName evidence="1">Uncharacterized protein</fullName>
    </submittedName>
</protein>